<sequence>MRTSDYLRMSWPAPISGVGVTVAALLLVGCATDMRTDGRAHTRSCAVVEIPKGAKPFYISDAYTRNNIPSNAKGARLEICTGPANQDLSYSANTHVTAYVIAGSLALVPVTEETSDGMAGDIQLGFYRVDTTPVEWTGIVLGFTPPYGTAANGQLIHATTLFGRLGEGRRYFGPGAAVTVAGTTPNGPPEARYQVGPRILVHYGSYPRAFDLQIQYHVHGVTAVP</sequence>
<organism evidence="1">
    <name type="scientific">marine sediment metagenome</name>
    <dbReference type="NCBI Taxonomy" id="412755"/>
    <lineage>
        <taxon>unclassified sequences</taxon>
        <taxon>metagenomes</taxon>
        <taxon>ecological metagenomes</taxon>
    </lineage>
</organism>
<accession>A0A0F9GFK7</accession>
<protein>
    <submittedName>
        <fullName evidence="1">Uncharacterized protein</fullName>
    </submittedName>
</protein>
<evidence type="ECO:0000313" key="1">
    <source>
        <dbReference type="EMBL" id="KKL97558.1"/>
    </source>
</evidence>
<proteinExistence type="predicted"/>
<comment type="caution">
    <text evidence="1">The sequence shown here is derived from an EMBL/GenBank/DDBJ whole genome shotgun (WGS) entry which is preliminary data.</text>
</comment>
<gene>
    <name evidence="1" type="ORF">LCGC14_1833280</name>
</gene>
<name>A0A0F9GFK7_9ZZZZ</name>
<reference evidence="1" key="1">
    <citation type="journal article" date="2015" name="Nature">
        <title>Complex archaea that bridge the gap between prokaryotes and eukaryotes.</title>
        <authorList>
            <person name="Spang A."/>
            <person name="Saw J.H."/>
            <person name="Jorgensen S.L."/>
            <person name="Zaremba-Niedzwiedzka K."/>
            <person name="Martijn J."/>
            <person name="Lind A.E."/>
            <person name="van Eijk R."/>
            <person name="Schleper C."/>
            <person name="Guy L."/>
            <person name="Ettema T.J."/>
        </authorList>
    </citation>
    <scope>NUCLEOTIDE SEQUENCE</scope>
</reference>
<dbReference type="EMBL" id="LAZR01018138">
    <property type="protein sequence ID" value="KKL97558.1"/>
    <property type="molecule type" value="Genomic_DNA"/>
</dbReference>
<dbReference type="PROSITE" id="PS51257">
    <property type="entry name" value="PROKAR_LIPOPROTEIN"/>
    <property type="match status" value="1"/>
</dbReference>
<dbReference type="AlphaFoldDB" id="A0A0F9GFK7"/>